<dbReference type="EMBL" id="MBAD02002239">
    <property type="protein sequence ID" value="RLN48892.1"/>
    <property type="molecule type" value="Genomic_DNA"/>
</dbReference>
<comment type="caution">
    <text evidence="2">The sequence shown here is derived from an EMBL/GenBank/DDBJ whole genome shotgun (WGS) entry which is preliminary data.</text>
</comment>
<keyword evidence="1" id="KW-0732">Signal</keyword>
<evidence type="ECO:0000313" key="3">
    <source>
        <dbReference type="Proteomes" id="UP000284657"/>
    </source>
</evidence>
<organism evidence="2 3">
    <name type="scientific">Phytophthora kernoviae</name>
    <dbReference type="NCBI Taxonomy" id="325452"/>
    <lineage>
        <taxon>Eukaryota</taxon>
        <taxon>Sar</taxon>
        <taxon>Stramenopiles</taxon>
        <taxon>Oomycota</taxon>
        <taxon>Peronosporomycetes</taxon>
        <taxon>Peronosporales</taxon>
        <taxon>Peronosporaceae</taxon>
        <taxon>Phytophthora</taxon>
    </lineage>
</organism>
<gene>
    <name evidence="2" type="ORF">BBJ29_010166</name>
</gene>
<feature type="chain" id="PRO_5019366903" description="RxLR effector protein" evidence="1">
    <location>
        <begin position="20"/>
        <end position="89"/>
    </location>
</feature>
<reference evidence="2 3" key="1">
    <citation type="submission" date="2018-07" db="EMBL/GenBank/DDBJ databases">
        <title>Genome sequencing of oomycete isolates from Chile give support for New Zealand origin for Phytophthora kernoviae and make available the first Nothophytophthora sp. genome.</title>
        <authorList>
            <person name="Studholme D.J."/>
            <person name="Sanfuentes E."/>
            <person name="Panda P."/>
            <person name="Hill R."/>
            <person name="Sambles C."/>
            <person name="Grant M."/>
            <person name="Williams N.M."/>
            <person name="Mcdougal R.L."/>
        </authorList>
    </citation>
    <scope>NUCLEOTIDE SEQUENCE [LARGE SCALE GENOMIC DNA]</scope>
    <source>
        <strain evidence="2">Chile7</strain>
    </source>
</reference>
<sequence>MAFSTFLKIFVLLTVNVNAVNSDPARRLRIKPSGALPPTRELSGKNPVNWVKIIKQNLANQPVAEKGKEFLDKANYIKKLKENAHGLDH</sequence>
<evidence type="ECO:0000313" key="2">
    <source>
        <dbReference type="EMBL" id="RLN48892.1"/>
    </source>
</evidence>
<dbReference type="AlphaFoldDB" id="A0A421FPZ4"/>
<evidence type="ECO:0000256" key="1">
    <source>
        <dbReference type="SAM" id="SignalP"/>
    </source>
</evidence>
<evidence type="ECO:0008006" key="4">
    <source>
        <dbReference type="Google" id="ProtNLM"/>
    </source>
</evidence>
<accession>A0A421FPZ4</accession>
<dbReference type="Proteomes" id="UP000284657">
    <property type="component" value="Unassembled WGS sequence"/>
</dbReference>
<protein>
    <recommendedName>
        <fullName evidence="4">RxLR effector protein</fullName>
    </recommendedName>
</protein>
<feature type="signal peptide" evidence="1">
    <location>
        <begin position="1"/>
        <end position="19"/>
    </location>
</feature>
<name>A0A421FPZ4_9STRA</name>
<proteinExistence type="predicted"/>